<name>A0A2Z6R059_9GLOM</name>
<evidence type="ECO:0000256" key="1">
    <source>
        <dbReference type="SAM" id="Phobius"/>
    </source>
</evidence>
<dbReference type="EMBL" id="BEXD01000275">
    <property type="protein sequence ID" value="GBB86006.1"/>
    <property type="molecule type" value="Genomic_DNA"/>
</dbReference>
<evidence type="ECO:0008006" key="4">
    <source>
        <dbReference type="Google" id="ProtNLM"/>
    </source>
</evidence>
<accession>A0A2Z6R059</accession>
<keyword evidence="1" id="KW-0472">Membrane</keyword>
<keyword evidence="1" id="KW-0812">Transmembrane</keyword>
<dbReference type="InterPro" id="IPR011043">
    <property type="entry name" value="Gal_Oxase/kelch_b-propeller"/>
</dbReference>
<keyword evidence="3" id="KW-1185">Reference proteome</keyword>
<dbReference type="SUPFAM" id="SSF50965">
    <property type="entry name" value="Galactose oxidase, central domain"/>
    <property type="match status" value="1"/>
</dbReference>
<feature type="transmembrane region" description="Helical" evidence="1">
    <location>
        <begin position="128"/>
        <end position="147"/>
    </location>
</feature>
<protein>
    <recommendedName>
        <fullName evidence="4">Galactose oxidase</fullName>
    </recommendedName>
</protein>
<reference evidence="2 3" key="1">
    <citation type="submission" date="2017-11" db="EMBL/GenBank/DDBJ databases">
        <title>The genome of Rhizophagus clarus HR1 reveals common genetic basis of auxotrophy among arbuscular mycorrhizal fungi.</title>
        <authorList>
            <person name="Kobayashi Y."/>
        </authorList>
    </citation>
    <scope>NUCLEOTIDE SEQUENCE [LARGE SCALE GENOMIC DNA]</scope>
    <source>
        <strain evidence="2 3">HR1</strain>
    </source>
</reference>
<evidence type="ECO:0000313" key="2">
    <source>
        <dbReference type="EMBL" id="GBB86006.1"/>
    </source>
</evidence>
<dbReference type="AlphaFoldDB" id="A0A2Z6R059"/>
<proteinExistence type="predicted"/>
<evidence type="ECO:0000313" key="3">
    <source>
        <dbReference type="Proteomes" id="UP000247702"/>
    </source>
</evidence>
<dbReference type="Proteomes" id="UP000247702">
    <property type="component" value="Unassembled WGS sequence"/>
</dbReference>
<dbReference type="Gene3D" id="2.120.10.80">
    <property type="entry name" value="Kelch-type beta propeller"/>
    <property type="match status" value="1"/>
</dbReference>
<dbReference type="InterPro" id="IPR015915">
    <property type="entry name" value="Kelch-typ_b-propeller"/>
</dbReference>
<keyword evidence="1" id="KW-1133">Transmembrane helix</keyword>
<dbReference type="STRING" id="94130.A0A2Z6R059"/>
<comment type="caution">
    <text evidence="2">The sequence shown here is derived from an EMBL/GenBank/DDBJ whole genome shotgun (WGS) entry which is preliminary data.</text>
</comment>
<gene>
    <name evidence="2" type="ORF">RclHR1_12450001</name>
</gene>
<organism evidence="2 3">
    <name type="scientific">Rhizophagus clarus</name>
    <dbReference type="NCBI Taxonomy" id="94130"/>
    <lineage>
        <taxon>Eukaryota</taxon>
        <taxon>Fungi</taxon>
        <taxon>Fungi incertae sedis</taxon>
        <taxon>Mucoromycota</taxon>
        <taxon>Glomeromycotina</taxon>
        <taxon>Glomeromycetes</taxon>
        <taxon>Glomerales</taxon>
        <taxon>Glomeraceae</taxon>
        <taxon>Rhizophagus</taxon>
    </lineage>
</organism>
<sequence>MILAPDNKIIVYGGVTDALGYEFMKVAPDLAVLDTNTFPFEWSVPQVTSNVGNIPSLVSHSADIVGNHMIVAFGNITRSNAPPIELNSKIYLLNVLNYTWVSTFDPELQQPPNKDDGQNKFVKVNLEIGIICGGMSIIIIVIIIFFVNKWRKKDKATLRIASEKR</sequence>